<evidence type="ECO:0000313" key="3">
    <source>
        <dbReference type="Proteomes" id="UP000001593"/>
    </source>
</evidence>
<dbReference type="KEGG" id="nve:5503833"/>
<dbReference type="PhylomeDB" id="A7SUC1"/>
<dbReference type="AlphaFoldDB" id="A7SUC1"/>
<evidence type="ECO:0000313" key="2">
    <source>
        <dbReference type="EMBL" id="EDO32679.1"/>
    </source>
</evidence>
<reference evidence="2 3" key="1">
    <citation type="journal article" date="2007" name="Science">
        <title>Sea anemone genome reveals ancestral eumetazoan gene repertoire and genomic organization.</title>
        <authorList>
            <person name="Putnam N.H."/>
            <person name="Srivastava M."/>
            <person name="Hellsten U."/>
            <person name="Dirks B."/>
            <person name="Chapman J."/>
            <person name="Salamov A."/>
            <person name="Terry A."/>
            <person name="Shapiro H."/>
            <person name="Lindquist E."/>
            <person name="Kapitonov V.V."/>
            <person name="Jurka J."/>
            <person name="Genikhovich G."/>
            <person name="Grigoriev I.V."/>
            <person name="Lucas S.M."/>
            <person name="Steele R.E."/>
            <person name="Finnerty J.R."/>
            <person name="Technau U."/>
            <person name="Martindale M.Q."/>
            <person name="Rokhsar D.S."/>
        </authorList>
    </citation>
    <scope>NUCLEOTIDE SEQUENCE [LARGE SCALE GENOMIC DNA]</scope>
    <source>
        <strain evidence="3">CH2 X CH6</strain>
    </source>
</reference>
<dbReference type="SMART" id="SM01355">
    <property type="entry name" value="AP3B1_C"/>
    <property type="match status" value="1"/>
</dbReference>
<name>A7SUC1_NEMVE</name>
<proteinExistence type="predicted"/>
<accession>A7SUC1</accession>
<dbReference type="InParanoid" id="A7SUC1"/>
<feature type="non-terminal residue" evidence="2">
    <location>
        <position position="1"/>
    </location>
</feature>
<evidence type="ECO:0000259" key="1">
    <source>
        <dbReference type="SMART" id="SM01355"/>
    </source>
</evidence>
<dbReference type="EMBL" id="DS469811">
    <property type="protein sequence ID" value="EDO32679.1"/>
    <property type="molecule type" value="Genomic_DNA"/>
</dbReference>
<protein>
    <recommendedName>
        <fullName evidence="1">AP-3 complex subunit beta C-terminal domain-containing protein</fullName>
    </recommendedName>
</protein>
<gene>
    <name evidence="2" type="ORF">NEMVEDRAFT_v1g132142</name>
</gene>
<dbReference type="InterPro" id="IPR029390">
    <property type="entry name" value="AP3B_C"/>
</dbReference>
<dbReference type="eggNOG" id="KOG1060">
    <property type="taxonomic scope" value="Eukaryota"/>
</dbReference>
<dbReference type="OMA" id="PANFDIC"/>
<dbReference type="Pfam" id="PF24080">
    <property type="entry name" value="AP3B1_C_2"/>
    <property type="match status" value="1"/>
</dbReference>
<dbReference type="STRING" id="45351.A7SUC1"/>
<dbReference type="Pfam" id="PF14796">
    <property type="entry name" value="AP3B1_C"/>
    <property type="match status" value="1"/>
</dbReference>
<dbReference type="Proteomes" id="UP000001593">
    <property type="component" value="Unassembled WGS sequence"/>
</dbReference>
<keyword evidence="3" id="KW-1185">Reference proteome</keyword>
<dbReference type="InterPro" id="IPR056314">
    <property type="entry name" value="AP3B1/2_C"/>
</dbReference>
<sequence>YSSAKSYELLHRMAGNGLAAFYRFTRSPCIYSTTMVAIEITFTNTSDTSISGIHVGDKKLGSGVKLYEFQEIGCLKPGATISVTLGVDFNDTTQPANFDICTSVHKFPVVIKAPVGEIIQGCSMNESDFITAQSKLRGMNESTGSLTLPSNQETREDICSRVCAAANVTPVLGSPSDETGEVYRFAGKTLTLGIPVFVMIRVRDSDCIITVNSEKMVINSILVKEIQNSLQL</sequence>
<organism evidence="2 3">
    <name type="scientific">Nematostella vectensis</name>
    <name type="common">Starlet sea anemone</name>
    <dbReference type="NCBI Taxonomy" id="45351"/>
    <lineage>
        <taxon>Eukaryota</taxon>
        <taxon>Metazoa</taxon>
        <taxon>Cnidaria</taxon>
        <taxon>Anthozoa</taxon>
        <taxon>Hexacorallia</taxon>
        <taxon>Actiniaria</taxon>
        <taxon>Edwardsiidae</taxon>
        <taxon>Nematostella</taxon>
    </lineage>
</organism>
<dbReference type="HOGENOM" id="CLU_104471_0_0_1"/>
<feature type="domain" description="AP-3 complex subunit beta C-terminal" evidence="1">
    <location>
        <begin position="1"/>
        <end position="94"/>
    </location>
</feature>